<dbReference type="RefSeq" id="WP_153405069.1">
    <property type="nucleotide sequence ID" value="NZ_WIVT01000021.1"/>
</dbReference>
<dbReference type="AlphaFoldDB" id="A0A6G1W9C0"/>
<gene>
    <name evidence="2" type="ORF">GHN41_16580</name>
    <name evidence="1" type="ORF">GHN94_17780</name>
</gene>
<evidence type="ECO:0000313" key="3">
    <source>
        <dbReference type="Proteomes" id="UP000443000"/>
    </source>
</evidence>
<dbReference type="EMBL" id="WIWP01000039">
    <property type="protein sequence ID" value="MQT27666.1"/>
    <property type="molecule type" value="Genomic_DNA"/>
</dbReference>
<dbReference type="Proteomes" id="UP000713985">
    <property type="component" value="Unassembled WGS sequence"/>
</dbReference>
<sequence length="92" mass="9987">MIIPISMRGRIVYAAGVLDIGSKLLPTVRTNGWPSPERIKGNKPGLYIIERHRWAADLKFTDGPSFSVDGCLHLAVKPGLTEKRAPTGSTMG</sequence>
<dbReference type="Proteomes" id="UP000443000">
    <property type="component" value="Unassembled WGS sequence"/>
</dbReference>
<proteinExistence type="predicted"/>
<evidence type="ECO:0000313" key="4">
    <source>
        <dbReference type="Proteomes" id="UP000713985"/>
    </source>
</evidence>
<dbReference type="EMBL" id="WIVT01000021">
    <property type="protein sequence ID" value="MQU18054.1"/>
    <property type="molecule type" value="Genomic_DNA"/>
</dbReference>
<evidence type="ECO:0000313" key="2">
    <source>
        <dbReference type="EMBL" id="MQU18054.1"/>
    </source>
</evidence>
<comment type="caution">
    <text evidence="2">The sequence shown here is derived from an EMBL/GenBank/DDBJ whole genome shotgun (WGS) entry which is preliminary data.</text>
</comment>
<name>A0A6G1W9C0_9PSED</name>
<accession>A0A6G1W9C0</accession>
<organism evidence="2 3">
    <name type="scientific">Pseudomonas helleri</name>
    <dbReference type="NCBI Taxonomy" id="1608996"/>
    <lineage>
        <taxon>Bacteria</taxon>
        <taxon>Pseudomonadati</taxon>
        <taxon>Pseudomonadota</taxon>
        <taxon>Gammaproteobacteria</taxon>
        <taxon>Pseudomonadales</taxon>
        <taxon>Pseudomonadaceae</taxon>
        <taxon>Pseudomonas</taxon>
    </lineage>
</organism>
<reference evidence="3 4" key="1">
    <citation type="submission" date="2019-10" db="EMBL/GenBank/DDBJ databases">
        <title>Evaluation of single-gene subtyping targets for Pseudomonas.</title>
        <authorList>
            <person name="Reichler S.J."/>
            <person name="Orsi R.H."/>
            <person name="Wiedmann M."/>
            <person name="Martin N.H."/>
            <person name="Murphy S.I."/>
        </authorList>
    </citation>
    <scope>NUCLEOTIDE SEQUENCE [LARGE SCALE GENOMIC DNA]</scope>
    <source>
        <strain evidence="1 4">FSL R10-0802</strain>
        <strain evidence="2 3">FSL R10-1594</strain>
    </source>
</reference>
<keyword evidence="4" id="KW-1185">Reference proteome</keyword>
<evidence type="ECO:0000313" key="1">
    <source>
        <dbReference type="EMBL" id="MQT27666.1"/>
    </source>
</evidence>
<protein>
    <submittedName>
        <fullName evidence="2">Uncharacterized protein</fullName>
    </submittedName>
</protein>